<gene>
    <name evidence="3" type="ORF">ERW53_15255</name>
    <name evidence="2" type="ORF">ERW57_18195</name>
</gene>
<keyword evidence="5" id="KW-1185">Reference proteome</keyword>
<evidence type="ECO:0000313" key="2">
    <source>
        <dbReference type="EMBL" id="RYU47796.1"/>
    </source>
</evidence>
<accession>A0A4V1Z858</accession>
<feature type="domain" description="Immunity MXAN-0049 protein" evidence="1">
    <location>
        <begin position="67"/>
        <end position="190"/>
    </location>
</feature>
<sequence>MKYDDEYYVLTEQGASGQYMLGQIDGSDDGLERLLSQRSIKRLVRGSGKVRVNQGDKALFSPCDYHDTGDDLVSEKFKQVIETFKPQNVDFYQADIINGDQVWSEHYFMHIWNHYRVMHQGRSKIDGTYVDDDFILESFSLDENLLDKIPLQERLIFRLSEDPQFLFHETVVAALKAANLTGVGFKKVKDWGISSGFDDDFYADL</sequence>
<dbReference type="InterPro" id="IPR012433">
    <property type="entry name" value="Imm11"/>
</dbReference>
<protein>
    <recommendedName>
        <fullName evidence="1">Immunity MXAN-0049 protein domain-containing protein</fullName>
    </recommendedName>
</protein>
<comment type="caution">
    <text evidence="2">The sequence shown here is derived from an EMBL/GenBank/DDBJ whole genome shotgun (WGS) entry which is preliminary data.</text>
</comment>
<evidence type="ECO:0000313" key="5">
    <source>
        <dbReference type="Proteomes" id="UP000294166"/>
    </source>
</evidence>
<evidence type="ECO:0000259" key="1">
    <source>
        <dbReference type="Pfam" id="PF07791"/>
    </source>
</evidence>
<dbReference type="RefSeq" id="WP_130049352.1">
    <property type="nucleotide sequence ID" value="NZ_SEZK01000056.1"/>
</dbReference>
<dbReference type="AlphaFoldDB" id="A0A4V1Z858"/>
<name>A0A4V1Z858_9GAMM</name>
<dbReference type="Proteomes" id="UP000294063">
    <property type="component" value="Unassembled WGS sequence"/>
</dbReference>
<dbReference type="Proteomes" id="UP000294166">
    <property type="component" value="Unassembled WGS sequence"/>
</dbReference>
<reference evidence="4 5" key="1">
    <citation type="submission" date="2019-02" db="EMBL/GenBank/DDBJ databases">
        <title>Genome sequences of Aliivibrio finisterrensis strains from farmed Atlantic salmon.</title>
        <authorList>
            <person name="Bowman J.P."/>
        </authorList>
    </citation>
    <scope>NUCLEOTIDE SEQUENCE [LARGE SCALE GENOMIC DNA]</scope>
    <source>
        <strain evidence="3 5">A21</strain>
        <strain evidence="2 4">A46</strain>
    </source>
</reference>
<dbReference type="Pfam" id="PF07791">
    <property type="entry name" value="Imm11"/>
    <property type="match status" value="1"/>
</dbReference>
<proteinExistence type="predicted"/>
<dbReference type="EMBL" id="SEZN01000030">
    <property type="protein sequence ID" value="RYU62759.1"/>
    <property type="molecule type" value="Genomic_DNA"/>
</dbReference>
<organism evidence="2 4">
    <name type="scientific">Aliivibrio finisterrensis</name>
    <dbReference type="NCBI Taxonomy" id="511998"/>
    <lineage>
        <taxon>Bacteria</taxon>
        <taxon>Pseudomonadati</taxon>
        <taxon>Pseudomonadota</taxon>
        <taxon>Gammaproteobacteria</taxon>
        <taxon>Vibrionales</taxon>
        <taxon>Vibrionaceae</taxon>
        <taxon>Aliivibrio</taxon>
    </lineage>
</organism>
<evidence type="ECO:0000313" key="3">
    <source>
        <dbReference type="EMBL" id="RYU62759.1"/>
    </source>
</evidence>
<evidence type="ECO:0000313" key="4">
    <source>
        <dbReference type="Proteomes" id="UP000294063"/>
    </source>
</evidence>
<dbReference type="EMBL" id="SEZK01000056">
    <property type="protein sequence ID" value="RYU47796.1"/>
    <property type="molecule type" value="Genomic_DNA"/>
</dbReference>